<dbReference type="InterPro" id="IPR006530">
    <property type="entry name" value="YD"/>
</dbReference>
<comment type="caution">
    <text evidence="1">The sequence shown here is derived from an EMBL/GenBank/DDBJ whole genome shotgun (WGS) entry which is preliminary data.</text>
</comment>
<dbReference type="EMBL" id="JAPDNS010000001">
    <property type="protein sequence ID" value="MCW3485138.1"/>
    <property type="molecule type" value="Genomic_DNA"/>
</dbReference>
<dbReference type="Proteomes" id="UP001207742">
    <property type="component" value="Unassembled WGS sequence"/>
</dbReference>
<dbReference type="RefSeq" id="WP_264731224.1">
    <property type="nucleotide sequence ID" value="NZ_JAPDNR010000001.1"/>
</dbReference>
<sequence length="1201" mass="136219">MIPDILVFIRQKISYALFAAATLTHFTTAAQTGNVVLYHVPPAVQTASLGKFVEVPVGHYSGIPNISIPLYELTVKDVTLPISLSYHASGIKVRDIAGPAGLGWTLNAGGMITRIVRGYPDDHDPYKEGMADADDYYNSQYKARIGTNIGGFESNFTLPERIDMIFSTPGIDAERKQVNPSPYSRIDMEQDLFYFNFMGYTGQFTFTNKGVPMTLSGSDLKMEYDNRKFKFTDTRGVQYFFDSTETALDESANMHFISGGRLYNTSWYLSKIYLPDHQQTITFSYKKYYNHELYDENALWSAPLWILTNVLKHQDLTRADYAYGNNPNCMPFTPKYTNDKPHFYSTALFLHEINWNNNKIKFYGDTTRADMYRYRYDSIVVTAGSQRIRKVGFSYDYFNSASSSKLLKRLKLQEVAVNDQTHRFTYIESVHGVTLPPIGAVGEDLWGFYNAEDENVQIGNDSSPLSNDQYQPNFKIYKNFSPQQLYGLNFPNSTYKNSDATYGQIGTLSAITYPTGGKTTFEYEDNTYSAFSFTRDSTIEQDRYTQLVLDSVYMKYCRAIFMISGPTAPEPVAIRNFVVHKAQQVKLWGDLGINVGVTFTEYQTHLRNPYPFDPPKATARLERYNDSTGAFEVLKTYTVSPVDTIGNPFDEYSYNQLKYKANPDFSVQLYLPEGKYRIYCNAPKRGLLAEMKVDLLFPYKTNGIYTAGGLRVKKITFTDPVDTSASFAKSYTYHSAKRSNGVLETPFSNISQSYYYGEEHTITIGNNLEGHKQDICGFINLSINPLIPLGNAQGGVIGYAEVTETSADSSQITYYYTNGRDNQSLYADQHVQSLTLPTRTRVSEDNAWKRGLLKQVDYRNNKQQLVKQDFFQYLLDDNLSDELSVSLILDDIRLTFPNMQYSTRPYYALRTSRHALKSADSSIVYTPAGNFTTNTTYEYNRSYSHTYPIKTTTRNAEGDYLLTHYRYPPDFTIAAGTATPAALAVRNLQDKHVVAALIEKYTQRQEADNSNIRTISAQYIRYKPAQPFADTVFSLDATTGLTNFTPTAISATSVNTDKRYVPALNFDSYDTFGNITQQHNTYDAPQAIIWGYDHQYPVAFITGATYATVIRYVDTTVINRPASDQALRTELNKIRTALSGTTAQVSTYTYSPLTGITSVTDASGKTTFYEYDNNRRLKLINNLDGKIEQLIQYRYQQPVTQ</sequence>
<gene>
    <name evidence="1" type="ORF">OL497_14610</name>
</gene>
<evidence type="ECO:0000313" key="1">
    <source>
        <dbReference type="EMBL" id="MCW3485138.1"/>
    </source>
</evidence>
<reference evidence="1 2" key="1">
    <citation type="submission" date="2022-10" db="EMBL/GenBank/DDBJ databases">
        <title>Chitinophaga nivalis PC15 sp. nov., isolated from Pyeongchang county, South Korea.</title>
        <authorList>
            <person name="Trinh H.N."/>
        </authorList>
    </citation>
    <scope>NUCLEOTIDE SEQUENCE [LARGE SCALE GENOMIC DNA]</scope>
    <source>
        <strain evidence="1 2">PC14</strain>
    </source>
</reference>
<organism evidence="1 2">
    <name type="scientific">Chitinophaga nivalis</name>
    <dbReference type="NCBI Taxonomy" id="2991709"/>
    <lineage>
        <taxon>Bacteria</taxon>
        <taxon>Pseudomonadati</taxon>
        <taxon>Bacteroidota</taxon>
        <taxon>Chitinophagia</taxon>
        <taxon>Chitinophagales</taxon>
        <taxon>Chitinophagaceae</taxon>
        <taxon>Chitinophaga</taxon>
    </lineage>
</organism>
<evidence type="ECO:0008006" key="3">
    <source>
        <dbReference type="Google" id="ProtNLM"/>
    </source>
</evidence>
<evidence type="ECO:0000313" key="2">
    <source>
        <dbReference type="Proteomes" id="UP001207742"/>
    </source>
</evidence>
<name>A0ABT3IMF7_9BACT</name>
<protein>
    <recommendedName>
        <fullName evidence="3">YD repeat-containing protein</fullName>
    </recommendedName>
</protein>
<proteinExistence type="predicted"/>
<dbReference type="NCBIfam" id="TIGR01643">
    <property type="entry name" value="YD_repeat_2x"/>
    <property type="match status" value="1"/>
</dbReference>
<accession>A0ABT3IMF7</accession>
<keyword evidence="2" id="KW-1185">Reference proteome</keyword>